<name>B0CRG9_LACBS</name>
<organism evidence="10">
    <name type="scientific">Laccaria bicolor (strain S238N-H82 / ATCC MYA-4686)</name>
    <name type="common">Bicoloured deceiver</name>
    <name type="synonym">Laccaria laccata var. bicolor</name>
    <dbReference type="NCBI Taxonomy" id="486041"/>
    <lineage>
        <taxon>Eukaryota</taxon>
        <taxon>Fungi</taxon>
        <taxon>Dikarya</taxon>
        <taxon>Basidiomycota</taxon>
        <taxon>Agaricomycotina</taxon>
        <taxon>Agaricomycetes</taxon>
        <taxon>Agaricomycetidae</taxon>
        <taxon>Agaricales</taxon>
        <taxon>Agaricineae</taxon>
        <taxon>Hydnangiaceae</taxon>
        <taxon>Laccaria</taxon>
    </lineage>
</organism>
<dbReference type="InterPro" id="IPR036390">
    <property type="entry name" value="WH_DNA-bd_sf"/>
</dbReference>
<dbReference type="RefSeq" id="XP_001874025.1">
    <property type="nucleotide sequence ID" value="XM_001873990.1"/>
</dbReference>
<gene>
    <name evidence="9" type="ORF">LACBIDRAFT_301156</name>
</gene>
<evidence type="ECO:0000313" key="9">
    <source>
        <dbReference type="EMBL" id="EDR15817.1"/>
    </source>
</evidence>
<keyword evidence="6" id="KW-0175">Coiled coil</keyword>
<evidence type="ECO:0000256" key="2">
    <source>
        <dbReference type="ARBA" id="ARBA00023125"/>
    </source>
</evidence>
<feature type="region of interest" description="Disordered" evidence="7">
    <location>
        <begin position="170"/>
        <end position="245"/>
    </location>
</feature>
<dbReference type="HOGENOM" id="CLU_683441_0_0_1"/>
<accession>B0CRG9</accession>
<reference evidence="9 10" key="1">
    <citation type="journal article" date="2008" name="Nature">
        <title>The genome of Laccaria bicolor provides insights into mycorrhizal symbiosis.</title>
        <authorList>
            <person name="Martin F."/>
            <person name="Aerts A."/>
            <person name="Ahren D."/>
            <person name="Brun A."/>
            <person name="Danchin E.G.J."/>
            <person name="Duchaussoy F."/>
            <person name="Gibon J."/>
            <person name="Kohler A."/>
            <person name="Lindquist E."/>
            <person name="Pereda V."/>
            <person name="Salamov A."/>
            <person name="Shapiro H.J."/>
            <person name="Wuyts J."/>
            <person name="Blaudez D."/>
            <person name="Buee M."/>
            <person name="Brokstein P."/>
            <person name="Canbaeck B."/>
            <person name="Cohen D."/>
            <person name="Courty P.E."/>
            <person name="Coutinho P.M."/>
            <person name="Delaruelle C."/>
            <person name="Detter J.C."/>
            <person name="Deveau A."/>
            <person name="DiFazio S."/>
            <person name="Duplessis S."/>
            <person name="Fraissinet-Tachet L."/>
            <person name="Lucic E."/>
            <person name="Frey-Klett P."/>
            <person name="Fourrey C."/>
            <person name="Feussner I."/>
            <person name="Gay G."/>
            <person name="Grimwood J."/>
            <person name="Hoegger P.J."/>
            <person name="Jain P."/>
            <person name="Kilaru S."/>
            <person name="Labbe J."/>
            <person name="Lin Y.C."/>
            <person name="Legue V."/>
            <person name="Le Tacon F."/>
            <person name="Marmeisse R."/>
            <person name="Melayah D."/>
            <person name="Montanini B."/>
            <person name="Muratet M."/>
            <person name="Nehls U."/>
            <person name="Niculita-Hirzel H."/>
            <person name="Oudot-Le Secq M.P."/>
            <person name="Peter M."/>
            <person name="Quesneville H."/>
            <person name="Rajashekar B."/>
            <person name="Reich M."/>
            <person name="Rouhier N."/>
            <person name="Schmutz J."/>
            <person name="Yin T."/>
            <person name="Chalot M."/>
            <person name="Henrissat B."/>
            <person name="Kuees U."/>
            <person name="Lucas S."/>
            <person name="Van de Peer Y."/>
            <person name="Podila G.K."/>
            <person name="Polle A."/>
            <person name="Pukkila P.J."/>
            <person name="Richardson P.M."/>
            <person name="Rouze P."/>
            <person name="Sanders I.R."/>
            <person name="Stajich J.E."/>
            <person name="Tunlid A."/>
            <person name="Tuskan G."/>
            <person name="Grigoriev I.V."/>
        </authorList>
    </citation>
    <scope>NUCLEOTIDE SEQUENCE [LARGE SCALE GENOMIC DNA]</scope>
    <source>
        <strain evidence="10">S238N-H82 / ATCC MYA-4686</strain>
    </source>
</reference>
<sequence length="403" mass="45058">MLRPDILQALLQVQRSSSCTCFLHNPSPSLLSPDRNVETDKYIKSGECAQNDIDEREATPASASDIQVSSETSKNYSSMPDQAGRFASDHEPHPGCPDTLACLTDTESRPQHTLPVILRCAILGSPNRRLTIREIYAAMEAKYPYYKTAGPTWKQSVRHHLSLNRLFERQPRPVTDPGFGSYWTVNLTAPPGTKRPRKRGRSAKDGADGDPAPPKKRGRPHKMSSLPPTRGSTPRPSAHDGQEDVKVNCEGDDFLLSEDDCESEEELIHPYDRRDSLVGLTSFVPSRPPHSYSLPPFSSINQPSESLAEHMQDMKTENATLRRQSAEAVVVSLRLSEQLSQAQAEVTRSRSTVRDLEDLLEEEILRRRNAERTVAEEGKRRRIAEEALAIVVSHSPDRNQQPN</sequence>
<feature type="coiled-coil region" evidence="6">
    <location>
        <begin position="304"/>
        <end position="373"/>
    </location>
</feature>
<dbReference type="SUPFAM" id="SSF46785">
    <property type="entry name" value="Winged helix' DNA-binding domain"/>
    <property type="match status" value="1"/>
</dbReference>
<feature type="DNA-binding region" description="Fork-head" evidence="5">
    <location>
        <begin position="109"/>
        <end position="199"/>
    </location>
</feature>
<comment type="subcellular location">
    <subcellularLocation>
        <location evidence="5">Nucleus</location>
    </subcellularLocation>
</comment>
<dbReference type="InterPro" id="IPR045912">
    <property type="entry name" value="FOXJ2/3-like"/>
</dbReference>
<dbReference type="SMART" id="SM00339">
    <property type="entry name" value="FH"/>
    <property type="match status" value="1"/>
</dbReference>
<keyword evidence="4 5" id="KW-0539">Nucleus</keyword>
<dbReference type="Proteomes" id="UP000001194">
    <property type="component" value="Unassembled WGS sequence"/>
</dbReference>
<dbReference type="STRING" id="486041.B0CRG9"/>
<dbReference type="Gene3D" id="1.10.10.10">
    <property type="entry name" value="Winged helix-like DNA-binding domain superfamily/Winged helix DNA-binding domain"/>
    <property type="match status" value="1"/>
</dbReference>
<dbReference type="EMBL" id="DS547091">
    <property type="protein sequence ID" value="EDR15817.1"/>
    <property type="molecule type" value="Genomic_DNA"/>
</dbReference>
<evidence type="ECO:0000259" key="8">
    <source>
        <dbReference type="PROSITE" id="PS50039"/>
    </source>
</evidence>
<feature type="compositionally biased region" description="Polar residues" evidence="7">
    <location>
        <begin position="226"/>
        <end position="235"/>
    </location>
</feature>
<feature type="domain" description="Fork-head" evidence="8">
    <location>
        <begin position="109"/>
        <end position="199"/>
    </location>
</feature>
<dbReference type="PROSITE" id="PS50039">
    <property type="entry name" value="FORK_HEAD_3"/>
    <property type="match status" value="1"/>
</dbReference>
<dbReference type="PRINTS" id="PR00053">
    <property type="entry name" value="FORKHEAD"/>
</dbReference>
<dbReference type="KEGG" id="lbc:LACBIDRAFT_301156"/>
<dbReference type="PANTHER" id="PTHR46078">
    <property type="entry name" value="FORKHEAD BOX PROTEIN J2 FAMILY MEMBER"/>
    <property type="match status" value="1"/>
</dbReference>
<dbReference type="GeneID" id="6068761"/>
<dbReference type="InterPro" id="IPR036388">
    <property type="entry name" value="WH-like_DNA-bd_sf"/>
</dbReference>
<evidence type="ECO:0000256" key="1">
    <source>
        <dbReference type="ARBA" id="ARBA00023015"/>
    </source>
</evidence>
<dbReference type="OrthoDB" id="5954824at2759"/>
<keyword evidence="1" id="KW-0805">Transcription regulation</keyword>
<dbReference type="PANTHER" id="PTHR46078:SF2">
    <property type="entry name" value="FORK-HEAD DOMAIN-CONTAINING PROTEIN"/>
    <property type="match status" value="1"/>
</dbReference>
<evidence type="ECO:0000313" key="10">
    <source>
        <dbReference type="Proteomes" id="UP000001194"/>
    </source>
</evidence>
<feature type="compositionally biased region" description="Polar residues" evidence="7">
    <location>
        <begin position="61"/>
        <end position="80"/>
    </location>
</feature>
<evidence type="ECO:0000256" key="7">
    <source>
        <dbReference type="SAM" id="MobiDB-lite"/>
    </source>
</evidence>
<protein>
    <submittedName>
        <fullName evidence="9">Predicted protein</fullName>
    </submittedName>
</protein>
<dbReference type="InterPro" id="IPR001766">
    <property type="entry name" value="Fork_head_dom"/>
</dbReference>
<dbReference type="CDD" id="cd00059">
    <property type="entry name" value="FH_FOX"/>
    <property type="match status" value="1"/>
</dbReference>
<feature type="region of interest" description="Disordered" evidence="7">
    <location>
        <begin position="48"/>
        <end position="92"/>
    </location>
</feature>
<evidence type="ECO:0000256" key="6">
    <source>
        <dbReference type="SAM" id="Coils"/>
    </source>
</evidence>
<keyword evidence="10" id="KW-1185">Reference proteome</keyword>
<keyword evidence="3" id="KW-0804">Transcription</keyword>
<proteinExistence type="predicted"/>
<evidence type="ECO:0000256" key="3">
    <source>
        <dbReference type="ARBA" id="ARBA00023163"/>
    </source>
</evidence>
<keyword evidence="2 5" id="KW-0238">DNA-binding</keyword>
<evidence type="ECO:0000256" key="5">
    <source>
        <dbReference type="PROSITE-ProRule" id="PRU00089"/>
    </source>
</evidence>
<dbReference type="GO" id="GO:0005634">
    <property type="term" value="C:nucleus"/>
    <property type="evidence" value="ECO:0007669"/>
    <property type="project" value="UniProtKB-SubCell"/>
</dbReference>
<dbReference type="InParanoid" id="B0CRG9"/>
<dbReference type="AlphaFoldDB" id="B0CRG9"/>
<evidence type="ECO:0000256" key="4">
    <source>
        <dbReference type="ARBA" id="ARBA00023242"/>
    </source>
</evidence>
<dbReference type="GO" id="GO:0000978">
    <property type="term" value="F:RNA polymerase II cis-regulatory region sequence-specific DNA binding"/>
    <property type="evidence" value="ECO:0007669"/>
    <property type="project" value="TreeGrafter"/>
</dbReference>
<dbReference type="GO" id="GO:0000981">
    <property type="term" value="F:DNA-binding transcription factor activity, RNA polymerase II-specific"/>
    <property type="evidence" value="ECO:0007669"/>
    <property type="project" value="TreeGrafter"/>
</dbReference>
<dbReference type="Pfam" id="PF00250">
    <property type="entry name" value="Forkhead"/>
    <property type="match status" value="1"/>
</dbReference>